<dbReference type="Proteomes" id="UP000269544">
    <property type="component" value="Chromosome"/>
</dbReference>
<keyword evidence="1" id="KW-1133">Transmembrane helix</keyword>
<evidence type="ECO:0000256" key="1">
    <source>
        <dbReference type="SAM" id="Phobius"/>
    </source>
</evidence>
<sequence>MAYYPEAASYFDGGLLELIGLKILGAIVCGLTFGLAAPWAFTLIYNYEARHTVIEGRRLRFTGTAMGLFGQWVKWLLLTVITFGIYGFWVNLALIKWKTKHLEYEY</sequence>
<evidence type="ECO:0000313" key="3">
    <source>
        <dbReference type="Proteomes" id="UP000269544"/>
    </source>
</evidence>
<proteinExistence type="predicted"/>
<dbReference type="AlphaFoldDB" id="A0A448V110"/>
<evidence type="ECO:0000313" key="2">
    <source>
        <dbReference type="EMBL" id="VEJ35325.1"/>
    </source>
</evidence>
<accession>A0A448V110</accession>
<protein>
    <submittedName>
        <fullName evidence="2">Predicted membrane protein</fullName>
    </submittedName>
</protein>
<organism evidence="2 3">
    <name type="scientific">Aedoeadaptatus ivorii</name>
    <dbReference type="NCBI Taxonomy" id="54006"/>
    <lineage>
        <taxon>Bacteria</taxon>
        <taxon>Bacillati</taxon>
        <taxon>Bacillota</taxon>
        <taxon>Tissierellia</taxon>
        <taxon>Tissierellales</taxon>
        <taxon>Peptoniphilaceae</taxon>
        <taxon>Aedoeadaptatus</taxon>
    </lineage>
</organism>
<feature type="transmembrane region" description="Helical" evidence="1">
    <location>
        <begin position="68"/>
        <end position="89"/>
    </location>
</feature>
<keyword evidence="1" id="KW-0812">Transmembrane</keyword>
<keyword evidence="3" id="KW-1185">Reference proteome</keyword>
<keyword evidence="1" id="KW-0472">Membrane</keyword>
<reference evidence="2 3" key="1">
    <citation type="submission" date="2018-12" db="EMBL/GenBank/DDBJ databases">
        <authorList>
            <consortium name="Pathogen Informatics"/>
        </authorList>
    </citation>
    <scope>NUCLEOTIDE SEQUENCE [LARGE SCALE GENOMIC DNA]</scope>
    <source>
        <strain evidence="2 3">NCTC13079</strain>
    </source>
</reference>
<name>A0A448V110_9FIRM</name>
<dbReference type="OrthoDB" id="637345at2"/>
<gene>
    <name evidence="2" type="ORF">NCTC13079_00630</name>
</gene>
<feature type="transmembrane region" description="Helical" evidence="1">
    <location>
        <begin position="23"/>
        <end position="47"/>
    </location>
</feature>
<dbReference type="RefSeq" id="WP_126465138.1">
    <property type="nucleotide sequence ID" value="NZ_JAUSWF010000001.1"/>
</dbReference>
<dbReference type="KEGG" id="piv:NCTC13079_00630"/>
<dbReference type="EMBL" id="LR134523">
    <property type="protein sequence ID" value="VEJ35325.1"/>
    <property type="molecule type" value="Genomic_DNA"/>
</dbReference>